<gene>
    <name evidence="3" type="ORF">GCM10011491_18800</name>
</gene>
<evidence type="ECO:0000313" key="4">
    <source>
        <dbReference type="Proteomes" id="UP000646478"/>
    </source>
</evidence>
<dbReference type="SUPFAM" id="SSF69786">
    <property type="entry name" value="YggU-like"/>
    <property type="match status" value="1"/>
</dbReference>
<dbReference type="Proteomes" id="UP000646478">
    <property type="component" value="Unassembled WGS sequence"/>
</dbReference>
<evidence type="ECO:0000313" key="3">
    <source>
        <dbReference type="EMBL" id="GGA91041.1"/>
    </source>
</evidence>
<comment type="similarity">
    <text evidence="1 2">Belongs to the UPF0235 family.</text>
</comment>
<reference evidence="3" key="2">
    <citation type="submission" date="2020-09" db="EMBL/GenBank/DDBJ databases">
        <authorList>
            <person name="Sun Q."/>
            <person name="Zhou Y."/>
        </authorList>
    </citation>
    <scope>NUCLEOTIDE SEQUENCE</scope>
    <source>
        <strain evidence="3">CGMCC 1.15082</strain>
    </source>
</reference>
<accession>A0A916SAG5</accession>
<evidence type="ECO:0000256" key="2">
    <source>
        <dbReference type="HAMAP-Rule" id="MF_00634"/>
    </source>
</evidence>
<reference evidence="3" key="1">
    <citation type="journal article" date="2014" name="Int. J. Syst. Evol. Microbiol.">
        <title>Complete genome sequence of Corynebacterium casei LMG S-19264T (=DSM 44701T), isolated from a smear-ripened cheese.</title>
        <authorList>
            <consortium name="US DOE Joint Genome Institute (JGI-PGF)"/>
            <person name="Walter F."/>
            <person name="Albersmeier A."/>
            <person name="Kalinowski J."/>
            <person name="Ruckert C."/>
        </authorList>
    </citation>
    <scope>NUCLEOTIDE SEQUENCE</scope>
    <source>
        <strain evidence="3">CGMCC 1.15082</strain>
    </source>
</reference>
<dbReference type="SMART" id="SM01152">
    <property type="entry name" value="DUF167"/>
    <property type="match status" value="1"/>
</dbReference>
<dbReference type="HAMAP" id="MF_00634">
    <property type="entry name" value="UPF0235"/>
    <property type="match status" value="1"/>
</dbReference>
<dbReference type="InterPro" id="IPR003746">
    <property type="entry name" value="DUF167"/>
</dbReference>
<dbReference type="PANTHER" id="PTHR13420">
    <property type="entry name" value="UPF0235 PROTEIN C15ORF40"/>
    <property type="match status" value="1"/>
</dbReference>
<dbReference type="NCBIfam" id="NF002348">
    <property type="entry name" value="PRK01310.1"/>
    <property type="match status" value="1"/>
</dbReference>
<sequence>MSDGFFRPEKDGVTLFVRLTPKSSKDAVEGVGEQSDGRRYLNARVRAVPEDGKANKALVKLLAKTLDVAGAGVAVVAGATSRLKQIKIEGDPAVLAEKLQALALDKA</sequence>
<dbReference type="GO" id="GO:0005737">
    <property type="term" value="C:cytoplasm"/>
    <property type="evidence" value="ECO:0007669"/>
    <property type="project" value="TreeGrafter"/>
</dbReference>
<name>A0A916SAG5_9HYPH</name>
<dbReference type="AlphaFoldDB" id="A0A916SAG5"/>
<dbReference type="EMBL" id="BMHH01000006">
    <property type="protein sequence ID" value="GGA91041.1"/>
    <property type="molecule type" value="Genomic_DNA"/>
</dbReference>
<dbReference type="PANTHER" id="PTHR13420:SF7">
    <property type="entry name" value="UPF0235 PROTEIN C15ORF40"/>
    <property type="match status" value="1"/>
</dbReference>
<proteinExistence type="inferred from homology"/>
<dbReference type="Gene3D" id="3.30.1200.10">
    <property type="entry name" value="YggU-like"/>
    <property type="match status" value="1"/>
</dbReference>
<protein>
    <recommendedName>
        <fullName evidence="2">UPF0235 protein GCM10011491_18800</fullName>
    </recommendedName>
</protein>
<dbReference type="InterPro" id="IPR036591">
    <property type="entry name" value="YggU-like_sf"/>
</dbReference>
<dbReference type="Pfam" id="PF02594">
    <property type="entry name" value="DUF167"/>
    <property type="match status" value="1"/>
</dbReference>
<dbReference type="NCBIfam" id="TIGR00251">
    <property type="entry name" value="DUF167 family protein"/>
    <property type="match status" value="1"/>
</dbReference>
<keyword evidence="4" id="KW-1185">Reference proteome</keyword>
<organism evidence="3 4">
    <name type="scientific">Brucella endophytica</name>
    <dbReference type="NCBI Taxonomy" id="1963359"/>
    <lineage>
        <taxon>Bacteria</taxon>
        <taxon>Pseudomonadati</taxon>
        <taxon>Pseudomonadota</taxon>
        <taxon>Alphaproteobacteria</taxon>
        <taxon>Hyphomicrobiales</taxon>
        <taxon>Brucellaceae</taxon>
        <taxon>Brucella/Ochrobactrum group</taxon>
        <taxon>Brucella</taxon>
    </lineage>
</organism>
<evidence type="ECO:0000256" key="1">
    <source>
        <dbReference type="ARBA" id="ARBA00010364"/>
    </source>
</evidence>
<comment type="caution">
    <text evidence="3">The sequence shown here is derived from an EMBL/GenBank/DDBJ whole genome shotgun (WGS) entry which is preliminary data.</text>
</comment>